<evidence type="ECO:0000313" key="11">
    <source>
        <dbReference type="EMBL" id="MBS7824773.1"/>
    </source>
</evidence>
<dbReference type="InterPro" id="IPR006690">
    <property type="entry name" value="OMPA-like_CS"/>
</dbReference>
<dbReference type="HAMAP" id="MF_02204">
    <property type="entry name" value="Pal"/>
    <property type="match status" value="1"/>
</dbReference>
<dbReference type="InterPro" id="IPR039001">
    <property type="entry name" value="Pal"/>
</dbReference>
<keyword evidence="5 8" id="KW-0998">Cell outer membrane</keyword>
<dbReference type="GO" id="GO:0009279">
    <property type="term" value="C:cell outer membrane"/>
    <property type="evidence" value="ECO:0007669"/>
    <property type="project" value="UniProtKB-SubCell"/>
</dbReference>
<dbReference type="GeneID" id="58263796"/>
<organism evidence="11 12">
    <name type="scientific">Wohlfahrtiimonas chitiniclastica</name>
    <dbReference type="NCBI Taxonomy" id="400946"/>
    <lineage>
        <taxon>Bacteria</taxon>
        <taxon>Pseudomonadati</taxon>
        <taxon>Pseudomonadota</taxon>
        <taxon>Gammaproteobacteria</taxon>
        <taxon>Cardiobacteriales</taxon>
        <taxon>Ignatzschineriaceae</taxon>
        <taxon>Wohlfahrtiimonas</taxon>
    </lineage>
</organism>
<dbReference type="NCBIfam" id="TIGR02802">
    <property type="entry name" value="Pal_lipo"/>
    <property type="match status" value="1"/>
</dbReference>
<dbReference type="PANTHER" id="PTHR30329:SF21">
    <property type="entry name" value="LIPOPROTEIN YIAD-RELATED"/>
    <property type="match status" value="1"/>
</dbReference>
<name>A0AB35BXR5_9GAMM</name>
<keyword evidence="7 8" id="KW-0131">Cell cycle</keyword>
<reference evidence="11" key="1">
    <citation type="submission" date="2021-03" db="EMBL/GenBank/DDBJ databases">
        <title>Identification and antibiotic profiling of Wohlfahrtiimonas chitiniclastica, an underestimated human pathogen.</title>
        <authorList>
            <person name="Kopf A."/>
            <person name="Bunk B."/>
            <person name="Coldewey S."/>
            <person name="Gunzer F."/>
            <person name="Riedel T."/>
            <person name="Schroettner P."/>
        </authorList>
    </citation>
    <scope>NUCLEOTIDE SEQUENCE</scope>
    <source>
        <strain evidence="11">DSM 100917</strain>
    </source>
</reference>
<dbReference type="InterPro" id="IPR014169">
    <property type="entry name" value="Pal_lipo_C"/>
</dbReference>
<comment type="subcellular location">
    <subcellularLocation>
        <location evidence="8">Cell outer membrane</location>
        <topology evidence="8">Lipid-anchor</topology>
    </subcellularLocation>
</comment>
<dbReference type="Pfam" id="PF00691">
    <property type="entry name" value="OmpA"/>
    <property type="match status" value="1"/>
</dbReference>
<keyword evidence="4 8" id="KW-0564">Palmitate</keyword>
<dbReference type="InterPro" id="IPR036737">
    <property type="entry name" value="OmpA-like_sf"/>
</dbReference>
<dbReference type="PROSITE" id="PS51257">
    <property type="entry name" value="PROKAR_LIPOPROTEIN"/>
    <property type="match status" value="1"/>
</dbReference>
<evidence type="ECO:0000256" key="6">
    <source>
        <dbReference type="ARBA" id="ARBA00023288"/>
    </source>
</evidence>
<dbReference type="InterPro" id="IPR006665">
    <property type="entry name" value="OmpA-like"/>
</dbReference>
<comment type="subunit">
    <text evidence="8">The Tol-Pal system is composed of five core proteins: the inner membrane proteins TolA, TolQ and TolR, the periplasmic protein TolB and the outer membrane protein Pal. They form a network linking the inner and outer membranes and the peptidoglycan layer.</text>
</comment>
<evidence type="ECO:0000256" key="1">
    <source>
        <dbReference type="ARBA" id="ARBA00022618"/>
    </source>
</evidence>
<dbReference type="Proteomes" id="UP000680020">
    <property type="component" value="Unassembled WGS sequence"/>
</dbReference>
<gene>
    <name evidence="8 11" type="primary">pal</name>
    <name evidence="11" type="ORF">J7561_06085</name>
</gene>
<proteinExistence type="inferred from homology"/>
<evidence type="ECO:0000256" key="2">
    <source>
        <dbReference type="ARBA" id="ARBA00022729"/>
    </source>
</evidence>
<dbReference type="PANTHER" id="PTHR30329">
    <property type="entry name" value="STATOR ELEMENT OF FLAGELLAR MOTOR COMPLEX"/>
    <property type="match status" value="1"/>
</dbReference>
<accession>A0AB35BXR5</accession>
<comment type="function">
    <text evidence="8">Part of the Tol-Pal system, which plays a role in outer membrane invagination during cell division and is important for maintaining outer membrane integrity.</text>
</comment>
<protein>
    <recommendedName>
        <fullName evidence="8">Peptidoglycan-associated lipoprotein</fullName>
        <shortName evidence="8">PAL</shortName>
    </recommendedName>
</protein>
<dbReference type="PROSITE" id="PS51123">
    <property type="entry name" value="OMPA_2"/>
    <property type="match status" value="1"/>
</dbReference>
<dbReference type="AlphaFoldDB" id="A0AB35BXR5"/>
<evidence type="ECO:0000313" key="12">
    <source>
        <dbReference type="Proteomes" id="UP000680020"/>
    </source>
</evidence>
<dbReference type="CDD" id="cd07185">
    <property type="entry name" value="OmpA_C-like"/>
    <property type="match status" value="1"/>
</dbReference>
<evidence type="ECO:0000256" key="3">
    <source>
        <dbReference type="ARBA" id="ARBA00023136"/>
    </source>
</evidence>
<keyword evidence="2 8" id="KW-0732">Signal</keyword>
<dbReference type="InterPro" id="IPR050330">
    <property type="entry name" value="Bact_OuterMem_StrucFunc"/>
</dbReference>
<comment type="caution">
    <text evidence="11">The sequence shown here is derived from an EMBL/GenBank/DDBJ whole genome shotgun (WGS) entry which is preliminary data.</text>
</comment>
<dbReference type="EMBL" id="JAGIBU010000004">
    <property type="protein sequence ID" value="MBS7824773.1"/>
    <property type="molecule type" value="Genomic_DNA"/>
</dbReference>
<sequence length="173" mass="18644">MKKSSLKLLGIVCLSTFIAACSSTSGSGENGYGDGGYGSVNGGAGTGYNGEQASTYYDSMYGKRGTEDRIIYFDFDSDRLRQESYNVVSAHAAELRKNPSRGIILEGHTDDRGSREYNIGLGERRAKAVSTLMTSEGVSPNQIRIVSYGKERPAVGGSGEGSWAQNRRVEIIY</sequence>
<evidence type="ECO:0000256" key="7">
    <source>
        <dbReference type="ARBA" id="ARBA00023306"/>
    </source>
</evidence>
<dbReference type="SUPFAM" id="SSF103088">
    <property type="entry name" value="OmpA-like"/>
    <property type="match status" value="1"/>
</dbReference>
<comment type="similarity">
    <text evidence="8">Belongs to the Pal lipoprotein family.</text>
</comment>
<feature type="domain" description="OmpA-like" evidence="10">
    <location>
        <begin position="60"/>
        <end position="173"/>
    </location>
</feature>
<dbReference type="GO" id="GO:0051301">
    <property type="term" value="P:cell division"/>
    <property type="evidence" value="ECO:0007669"/>
    <property type="project" value="UniProtKB-UniRule"/>
</dbReference>
<evidence type="ECO:0000259" key="10">
    <source>
        <dbReference type="PROSITE" id="PS51123"/>
    </source>
</evidence>
<evidence type="ECO:0000256" key="5">
    <source>
        <dbReference type="ARBA" id="ARBA00023237"/>
    </source>
</evidence>
<dbReference type="RefSeq" id="WP_008316222.1">
    <property type="nucleotide sequence ID" value="NZ_CP115969.1"/>
</dbReference>
<keyword evidence="1 8" id="KW-0132">Cell division</keyword>
<dbReference type="PRINTS" id="PR01021">
    <property type="entry name" value="OMPADOMAIN"/>
</dbReference>
<keyword evidence="6 8" id="KW-0449">Lipoprotein</keyword>
<feature type="chain" id="PRO_5044298939" description="Peptidoglycan-associated lipoprotein" evidence="9">
    <location>
        <begin position="20"/>
        <end position="173"/>
    </location>
</feature>
<keyword evidence="3 8" id="KW-0472">Membrane</keyword>
<evidence type="ECO:0000256" key="8">
    <source>
        <dbReference type="HAMAP-Rule" id="MF_02204"/>
    </source>
</evidence>
<dbReference type="InterPro" id="IPR006664">
    <property type="entry name" value="OMP_bac"/>
</dbReference>
<dbReference type="Gene3D" id="3.30.1330.60">
    <property type="entry name" value="OmpA-like domain"/>
    <property type="match status" value="1"/>
</dbReference>
<evidence type="ECO:0000256" key="9">
    <source>
        <dbReference type="SAM" id="SignalP"/>
    </source>
</evidence>
<feature type="signal peptide" evidence="9">
    <location>
        <begin position="1"/>
        <end position="19"/>
    </location>
</feature>
<dbReference type="PROSITE" id="PS01068">
    <property type="entry name" value="OMPA_1"/>
    <property type="match status" value="1"/>
</dbReference>
<evidence type="ECO:0000256" key="4">
    <source>
        <dbReference type="ARBA" id="ARBA00023139"/>
    </source>
</evidence>